<sequence length="903" mass="100834">MTIKSLFILFFCLSATGASWSQQLSPAQQAELEHLSREAQAELTKALAPGHMARLFDEQIQEARKSGTTPAQIKALESAKTDALRQLRANRQEAARQNTQADSEPAPTDTPDKAGVNSVGALKNRLTHPVPVIYDEQEGRYSHIPRAFRVYAEAKLTPEKWVAFMHQQYGVTLREKGRFGTKQTPVLQYEQLHKSYVVRLARYSITLDNTGYVNRASGTLFALTAPDPGPATTQTLLLALRRATQQPTLPLLTDPLPSQRPPAYAQAEAPMWVPTNLEPTAKQTVLTRPFTVTTPGQVVRWYLDAQTGRVVASENRLFDCTPPAPRKAVRRMVSTFHSGRKAVTLEPVYYNNKPSFYLADSSETPAVVVLSPENETSAQHTDTSLTDAKLRVRGDFDALYGLRRAATYFKTMGINSFDDAGTTIRATAFDRVNASYSPSTKQFYFGMYEGKPLLTLLVAGHEFTHGVSDHYTDFVARGEPGALHESIADMLGRAIEQQVMGGNWVILDEVVPNGLRSMSDPKTLKHPDTYGETFWANPGNLKVDEGGVHINAGIGNRWFYLLVNGGKGQNDLKHSYDIQTTIPIHELTKLVLTTLPKLGPTSGYDDFCRETIATAEGQYGECSKRTHTIKQAWYAVGVLDDPPVPCSGWSFDMVASNGTEQQVTRFYFRGDSAVAVTRTPDGILKSFARRSSPTMTAVVQNTDGVNVTELPKSITPVVKQAVEETLPALEVAMSAELEKARTERNTLGTSPERRATLDKGIPVMEKFLRDLKQGRAKAQKTLDTLQQGEVPVSAMTFWETRQVRRNFDKQHIKAYQKYENKYEASKYVMQNGIYWWSTTRIPLRMSDLMIMIPYSPVTQMRNGLDHWLRGFPLDYLGMFKIKNIREHVPVNFDALFSTAPVFQ</sequence>
<evidence type="ECO:0000313" key="12">
    <source>
        <dbReference type="EMBL" id="RYC71356.1"/>
    </source>
</evidence>
<evidence type="ECO:0000256" key="4">
    <source>
        <dbReference type="ARBA" id="ARBA00022801"/>
    </source>
</evidence>
<dbReference type="InterPro" id="IPR050728">
    <property type="entry name" value="Zinc_Metalloprotease_M4"/>
</dbReference>
<dbReference type="InterPro" id="IPR027268">
    <property type="entry name" value="Peptidase_M4/M1_CTD_sf"/>
</dbReference>
<feature type="active site" evidence="7">
    <location>
        <position position="462"/>
    </location>
</feature>
<evidence type="ECO:0000256" key="5">
    <source>
        <dbReference type="ARBA" id="ARBA00022833"/>
    </source>
</evidence>
<dbReference type="GO" id="GO:0006508">
    <property type="term" value="P:proteolysis"/>
    <property type="evidence" value="ECO:0007669"/>
    <property type="project" value="UniProtKB-KW"/>
</dbReference>
<dbReference type="Pfam" id="PF01447">
    <property type="entry name" value="Peptidase_M4"/>
    <property type="match status" value="1"/>
</dbReference>
<dbReference type="Pfam" id="PF02868">
    <property type="entry name" value="Peptidase_M4_C"/>
    <property type="match status" value="1"/>
</dbReference>
<name>A0A4Q2UPQ2_9BACT</name>
<evidence type="ECO:0000313" key="13">
    <source>
        <dbReference type="Proteomes" id="UP000290407"/>
    </source>
</evidence>
<protein>
    <recommendedName>
        <fullName evidence="14">M4 family peptidase</fullName>
    </recommendedName>
</protein>
<feature type="domain" description="Peptidase M4" evidence="10">
    <location>
        <begin position="343"/>
        <end position="467"/>
    </location>
</feature>
<keyword evidence="5" id="KW-0862">Zinc</keyword>
<feature type="domain" description="Peptidase M4 C-terminal" evidence="11">
    <location>
        <begin position="476"/>
        <end position="638"/>
    </location>
</feature>
<dbReference type="PANTHER" id="PTHR33794:SF1">
    <property type="entry name" value="BACILLOLYSIN"/>
    <property type="match status" value="1"/>
</dbReference>
<reference evidence="12 13" key="1">
    <citation type="submission" date="2019-01" db="EMBL/GenBank/DDBJ databases">
        <title>Spirosoma flava sp. nov., a propanil-degrading bacterium isolated from herbicide-contaminated soil.</title>
        <authorList>
            <person name="Zhang L."/>
            <person name="Jiang J.-D."/>
        </authorList>
    </citation>
    <scope>NUCLEOTIDE SEQUENCE [LARGE SCALE GENOMIC DNA]</scope>
    <source>
        <strain evidence="12 13">TY50</strain>
    </source>
</reference>
<evidence type="ECO:0000259" key="11">
    <source>
        <dbReference type="Pfam" id="PF02868"/>
    </source>
</evidence>
<feature type="signal peptide" evidence="9">
    <location>
        <begin position="1"/>
        <end position="20"/>
    </location>
</feature>
<dbReference type="Proteomes" id="UP000290407">
    <property type="component" value="Unassembled WGS sequence"/>
</dbReference>
<dbReference type="InterPro" id="IPR013856">
    <property type="entry name" value="Peptidase_M4_domain"/>
</dbReference>
<keyword evidence="4" id="KW-0378">Hydrolase</keyword>
<feature type="chain" id="PRO_5020818092" description="M4 family peptidase" evidence="9">
    <location>
        <begin position="21"/>
        <end position="903"/>
    </location>
</feature>
<evidence type="ECO:0000256" key="7">
    <source>
        <dbReference type="PIRSR" id="PIRSR623612-1"/>
    </source>
</evidence>
<dbReference type="RefSeq" id="WP_129600150.1">
    <property type="nucleotide sequence ID" value="NZ_SBLB01000001.1"/>
</dbReference>
<comment type="caution">
    <text evidence="12">The sequence shown here is derived from an EMBL/GenBank/DDBJ whole genome shotgun (WGS) entry which is preliminary data.</text>
</comment>
<proteinExistence type="inferred from homology"/>
<accession>A0A4Q2UPQ2</accession>
<keyword evidence="3" id="KW-0479">Metal-binding</keyword>
<feature type="active site" description="Proton donor" evidence="7">
    <location>
        <position position="549"/>
    </location>
</feature>
<gene>
    <name evidence="12" type="ORF">EQG79_04220</name>
</gene>
<evidence type="ECO:0000256" key="2">
    <source>
        <dbReference type="ARBA" id="ARBA00022670"/>
    </source>
</evidence>
<dbReference type="Gene3D" id="1.10.390.10">
    <property type="entry name" value="Neutral Protease Domain 2"/>
    <property type="match status" value="1"/>
</dbReference>
<dbReference type="GO" id="GO:0046872">
    <property type="term" value="F:metal ion binding"/>
    <property type="evidence" value="ECO:0007669"/>
    <property type="project" value="UniProtKB-KW"/>
</dbReference>
<evidence type="ECO:0000256" key="9">
    <source>
        <dbReference type="SAM" id="SignalP"/>
    </source>
</evidence>
<dbReference type="InterPro" id="IPR023612">
    <property type="entry name" value="Peptidase_M4"/>
</dbReference>
<feature type="region of interest" description="Disordered" evidence="8">
    <location>
        <begin position="89"/>
        <end position="114"/>
    </location>
</feature>
<dbReference type="PRINTS" id="PR00730">
    <property type="entry name" value="THERMOLYSIN"/>
</dbReference>
<evidence type="ECO:0000256" key="1">
    <source>
        <dbReference type="ARBA" id="ARBA00009388"/>
    </source>
</evidence>
<dbReference type="InterPro" id="IPR001570">
    <property type="entry name" value="Peptidase_M4_C_domain"/>
</dbReference>
<dbReference type="PANTHER" id="PTHR33794">
    <property type="entry name" value="BACILLOLYSIN"/>
    <property type="match status" value="1"/>
</dbReference>
<dbReference type="Gene3D" id="3.10.170.10">
    <property type="match status" value="1"/>
</dbReference>
<keyword evidence="9" id="KW-0732">Signal</keyword>
<organism evidence="12 13">
    <name type="scientific">Spirosoma sordidisoli</name>
    <dbReference type="NCBI Taxonomy" id="2502893"/>
    <lineage>
        <taxon>Bacteria</taxon>
        <taxon>Pseudomonadati</taxon>
        <taxon>Bacteroidota</taxon>
        <taxon>Cytophagia</taxon>
        <taxon>Cytophagales</taxon>
        <taxon>Cytophagaceae</taxon>
        <taxon>Spirosoma</taxon>
    </lineage>
</organism>
<dbReference type="GO" id="GO:0004222">
    <property type="term" value="F:metalloendopeptidase activity"/>
    <property type="evidence" value="ECO:0007669"/>
    <property type="project" value="InterPro"/>
</dbReference>
<keyword evidence="2" id="KW-0645">Protease</keyword>
<dbReference type="AlphaFoldDB" id="A0A4Q2UPQ2"/>
<dbReference type="EMBL" id="SBLB01000001">
    <property type="protein sequence ID" value="RYC71356.1"/>
    <property type="molecule type" value="Genomic_DNA"/>
</dbReference>
<keyword evidence="13" id="KW-1185">Reference proteome</keyword>
<evidence type="ECO:0000256" key="6">
    <source>
        <dbReference type="ARBA" id="ARBA00023049"/>
    </source>
</evidence>
<keyword evidence="6" id="KW-0482">Metalloprotease</keyword>
<evidence type="ECO:0000256" key="3">
    <source>
        <dbReference type="ARBA" id="ARBA00022723"/>
    </source>
</evidence>
<evidence type="ECO:0000259" key="10">
    <source>
        <dbReference type="Pfam" id="PF01447"/>
    </source>
</evidence>
<dbReference type="SUPFAM" id="SSF55486">
    <property type="entry name" value="Metalloproteases ('zincins'), catalytic domain"/>
    <property type="match status" value="1"/>
</dbReference>
<evidence type="ECO:0008006" key="14">
    <source>
        <dbReference type="Google" id="ProtNLM"/>
    </source>
</evidence>
<comment type="similarity">
    <text evidence="1">Belongs to the peptidase M4 family.</text>
</comment>
<evidence type="ECO:0000256" key="8">
    <source>
        <dbReference type="SAM" id="MobiDB-lite"/>
    </source>
</evidence>